<dbReference type="InterPro" id="IPR001647">
    <property type="entry name" value="HTH_TetR"/>
</dbReference>
<keyword evidence="1" id="KW-0805">Transcription regulation</keyword>
<dbReference type="OrthoDB" id="116240at2"/>
<protein>
    <submittedName>
        <fullName evidence="6">Transcriptional regulator</fullName>
    </submittedName>
</protein>
<dbReference type="STRING" id="1385510.GCA_000425205_00492"/>
<evidence type="ECO:0000313" key="7">
    <source>
        <dbReference type="Proteomes" id="UP000030528"/>
    </source>
</evidence>
<accession>A0A0A5GFP0</accession>
<keyword evidence="3" id="KW-0804">Transcription</keyword>
<dbReference type="SUPFAM" id="SSF46689">
    <property type="entry name" value="Homeodomain-like"/>
    <property type="match status" value="1"/>
</dbReference>
<organism evidence="6 7">
    <name type="scientific">Pontibacillus halophilus JSM 076056 = DSM 19796</name>
    <dbReference type="NCBI Taxonomy" id="1385510"/>
    <lineage>
        <taxon>Bacteria</taxon>
        <taxon>Bacillati</taxon>
        <taxon>Bacillota</taxon>
        <taxon>Bacilli</taxon>
        <taxon>Bacillales</taxon>
        <taxon>Bacillaceae</taxon>
        <taxon>Pontibacillus</taxon>
    </lineage>
</organism>
<evidence type="ECO:0000256" key="4">
    <source>
        <dbReference type="PROSITE-ProRule" id="PRU00335"/>
    </source>
</evidence>
<dbReference type="GO" id="GO:0003677">
    <property type="term" value="F:DNA binding"/>
    <property type="evidence" value="ECO:0007669"/>
    <property type="project" value="UniProtKB-UniRule"/>
</dbReference>
<gene>
    <name evidence="6" type="ORF">N781_03225</name>
</gene>
<dbReference type="RefSeq" id="WP_026799282.1">
    <property type="nucleotide sequence ID" value="NZ_AULI01000002.1"/>
</dbReference>
<evidence type="ECO:0000259" key="5">
    <source>
        <dbReference type="PROSITE" id="PS50977"/>
    </source>
</evidence>
<evidence type="ECO:0000313" key="6">
    <source>
        <dbReference type="EMBL" id="KGX92041.1"/>
    </source>
</evidence>
<reference evidence="6 7" key="1">
    <citation type="submission" date="2013-08" db="EMBL/GenBank/DDBJ databases">
        <authorList>
            <person name="Huang J."/>
            <person name="Wang G."/>
        </authorList>
    </citation>
    <scope>NUCLEOTIDE SEQUENCE [LARGE SCALE GENOMIC DNA]</scope>
    <source>
        <strain evidence="6 7">JSM 076056</strain>
    </source>
</reference>
<keyword evidence="2 4" id="KW-0238">DNA-binding</keyword>
<dbReference type="PRINTS" id="PR00455">
    <property type="entry name" value="HTHTETR"/>
</dbReference>
<feature type="DNA-binding region" description="H-T-H motif" evidence="4">
    <location>
        <begin position="25"/>
        <end position="44"/>
    </location>
</feature>
<dbReference type="PROSITE" id="PS50977">
    <property type="entry name" value="HTH_TETR_2"/>
    <property type="match status" value="1"/>
</dbReference>
<dbReference type="AlphaFoldDB" id="A0A0A5GFP0"/>
<dbReference type="SUPFAM" id="SSF48498">
    <property type="entry name" value="Tetracyclin repressor-like, C-terminal domain"/>
    <property type="match status" value="1"/>
</dbReference>
<evidence type="ECO:0000256" key="1">
    <source>
        <dbReference type="ARBA" id="ARBA00023015"/>
    </source>
</evidence>
<dbReference type="InterPro" id="IPR036271">
    <property type="entry name" value="Tet_transcr_reg_TetR-rel_C_sf"/>
</dbReference>
<comment type="caution">
    <text evidence="6">The sequence shown here is derived from an EMBL/GenBank/DDBJ whole genome shotgun (WGS) entry which is preliminary data.</text>
</comment>
<proteinExistence type="predicted"/>
<feature type="domain" description="HTH tetR-type" evidence="5">
    <location>
        <begin position="2"/>
        <end position="62"/>
    </location>
</feature>
<dbReference type="PANTHER" id="PTHR47506:SF1">
    <property type="entry name" value="HTH-TYPE TRANSCRIPTIONAL REGULATOR YJDC"/>
    <property type="match status" value="1"/>
</dbReference>
<evidence type="ECO:0000256" key="2">
    <source>
        <dbReference type="ARBA" id="ARBA00023125"/>
    </source>
</evidence>
<dbReference type="eggNOG" id="COG1309">
    <property type="taxonomic scope" value="Bacteria"/>
</dbReference>
<evidence type="ECO:0000256" key="3">
    <source>
        <dbReference type="ARBA" id="ARBA00023163"/>
    </source>
</evidence>
<dbReference type="InterPro" id="IPR009057">
    <property type="entry name" value="Homeodomain-like_sf"/>
</dbReference>
<dbReference type="Gene3D" id="1.10.357.10">
    <property type="entry name" value="Tetracycline Repressor, domain 2"/>
    <property type="match status" value="1"/>
</dbReference>
<sequence length="183" mass="21180">MSEKRKQVLNVAEQLFYEYGFHGVGLKQIINEANVATMTLYNHFSSKNRLVEEAIKNREERYWAYIRSTSEAYSDEPFVRIAQLHGAFLKEVSPQGCMFLRAIEVYHDTDSDIVDIAKTHKSKVLQYFEELAKRNNIKDYKSFAYEFLLIIEGATSMTQITDSTQATDHAVTMTESLQSHFQT</sequence>
<dbReference type="PANTHER" id="PTHR47506">
    <property type="entry name" value="TRANSCRIPTIONAL REGULATORY PROTEIN"/>
    <property type="match status" value="1"/>
</dbReference>
<dbReference type="EMBL" id="AVPE01000008">
    <property type="protein sequence ID" value="KGX92041.1"/>
    <property type="molecule type" value="Genomic_DNA"/>
</dbReference>
<dbReference type="Proteomes" id="UP000030528">
    <property type="component" value="Unassembled WGS sequence"/>
</dbReference>
<name>A0A0A5GFP0_9BACI</name>
<dbReference type="Pfam" id="PF00440">
    <property type="entry name" value="TetR_N"/>
    <property type="match status" value="1"/>
</dbReference>
<keyword evidence="7" id="KW-1185">Reference proteome</keyword>